<name>A0AAQ3KF73_9LILI</name>
<reference evidence="2 3" key="1">
    <citation type="submission" date="2023-10" db="EMBL/GenBank/DDBJ databases">
        <title>Chromosome-scale genome assembly provides insights into flower coloration mechanisms of Canna indica.</title>
        <authorList>
            <person name="Li C."/>
        </authorList>
    </citation>
    <scope>NUCLEOTIDE SEQUENCE [LARGE SCALE GENOMIC DNA]</scope>
    <source>
        <tissue evidence="2">Flower</tissue>
    </source>
</reference>
<feature type="compositionally biased region" description="Basic and acidic residues" evidence="1">
    <location>
        <begin position="13"/>
        <end position="31"/>
    </location>
</feature>
<organism evidence="2 3">
    <name type="scientific">Canna indica</name>
    <name type="common">Indian-shot</name>
    <dbReference type="NCBI Taxonomy" id="4628"/>
    <lineage>
        <taxon>Eukaryota</taxon>
        <taxon>Viridiplantae</taxon>
        <taxon>Streptophyta</taxon>
        <taxon>Embryophyta</taxon>
        <taxon>Tracheophyta</taxon>
        <taxon>Spermatophyta</taxon>
        <taxon>Magnoliopsida</taxon>
        <taxon>Liliopsida</taxon>
        <taxon>Zingiberales</taxon>
        <taxon>Cannaceae</taxon>
        <taxon>Canna</taxon>
    </lineage>
</organism>
<accession>A0AAQ3KF73</accession>
<feature type="compositionally biased region" description="Basic and acidic residues" evidence="1">
    <location>
        <begin position="38"/>
        <end position="67"/>
    </location>
</feature>
<dbReference type="AlphaFoldDB" id="A0AAQ3KF73"/>
<feature type="region of interest" description="Disordered" evidence="1">
    <location>
        <begin position="1"/>
        <end position="67"/>
    </location>
</feature>
<keyword evidence="3" id="KW-1185">Reference proteome</keyword>
<dbReference type="EMBL" id="CP136894">
    <property type="protein sequence ID" value="WOL07630.1"/>
    <property type="molecule type" value="Genomic_DNA"/>
</dbReference>
<proteinExistence type="predicted"/>
<evidence type="ECO:0000313" key="2">
    <source>
        <dbReference type="EMBL" id="WOL07630.1"/>
    </source>
</evidence>
<evidence type="ECO:0000313" key="3">
    <source>
        <dbReference type="Proteomes" id="UP001327560"/>
    </source>
</evidence>
<evidence type="ECO:0000256" key="1">
    <source>
        <dbReference type="SAM" id="MobiDB-lite"/>
    </source>
</evidence>
<gene>
    <name evidence="2" type="ORF">Cni_G16375</name>
</gene>
<protein>
    <submittedName>
        <fullName evidence="2">Uncharacterized protein</fullName>
    </submittedName>
</protein>
<sequence>MGFSEGSTGRGATRFDDGWRGERGDGARDGEEQGQVRGAERRGDDVSAMEWHRERGDAGRRGDTGEK</sequence>
<dbReference type="Proteomes" id="UP001327560">
    <property type="component" value="Chromosome 5"/>
</dbReference>